<dbReference type="AlphaFoldDB" id="A0A653CIR6"/>
<dbReference type="Pfam" id="PF02259">
    <property type="entry name" value="FAT"/>
    <property type="match status" value="1"/>
</dbReference>
<dbReference type="CDD" id="cd05163">
    <property type="entry name" value="PIKK_TRRAP"/>
    <property type="match status" value="1"/>
</dbReference>
<dbReference type="GO" id="GO:0000124">
    <property type="term" value="C:SAGA complex"/>
    <property type="evidence" value="ECO:0007669"/>
    <property type="project" value="TreeGrafter"/>
</dbReference>
<feature type="compositionally biased region" description="Low complexity" evidence="2">
    <location>
        <begin position="444"/>
        <end position="456"/>
    </location>
</feature>
<feature type="domain" description="FATC" evidence="5">
    <location>
        <begin position="1023"/>
        <end position="1055"/>
    </location>
</feature>
<evidence type="ECO:0000259" key="4">
    <source>
        <dbReference type="PROSITE" id="PS51189"/>
    </source>
</evidence>
<dbReference type="SMART" id="SM01343">
    <property type="entry name" value="FATC"/>
    <property type="match status" value="1"/>
</dbReference>
<proteinExistence type="predicted"/>
<reference evidence="6 7" key="1">
    <citation type="submission" date="2019-01" db="EMBL/GenBank/DDBJ databases">
        <authorList>
            <person name="Sayadi A."/>
        </authorList>
    </citation>
    <scope>NUCLEOTIDE SEQUENCE [LARGE SCALE GENOMIC DNA]</scope>
</reference>
<dbReference type="InterPro" id="IPR014009">
    <property type="entry name" value="PIK_FAT"/>
</dbReference>
<dbReference type="PROSITE" id="PS51189">
    <property type="entry name" value="FAT"/>
    <property type="match status" value="1"/>
</dbReference>
<dbReference type="InterPro" id="IPR011990">
    <property type="entry name" value="TPR-like_helical_dom_sf"/>
</dbReference>
<feature type="region of interest" description="Disordered" evidence="2">
    <location>
        <begin position="444"/>
        <end position="480"/>
    </location>
</feature>
<dbReference type="GO" id="GO:0004672">
    <property type="term" value="F:protein kinase activity"/>
    <property type="evidence" value="ECO:0007669"/>
    <property type="project" value="UniProtKB-ARBA"/>
</dbReference>
<dbReference type="GO" id="GO:0035267">
    <property type="term" value="C:NuA4 histone acetyltransferase complex"/>
    <property type="evidence" value="ECO:0007669"/>
    <property type="project" value="TreeGrafter"/>
</dbReference>
<dbReference type="Gene3D" id="1.25.40.10">
    <property type="entry name" value="Tetratricopeptide repeat domain"/>
    <property type="match status" value="1"/>
</dbReference>
<dbReference type="InterPro" id="IPR019734">
    <property type="entry name" value="TPR_rpt"/>
</dbReference>
<dbReference type="PROSITE" id="PS50290">
    <property type="entry name" value="PI3_4_KINASE_3"/>
    <property type="match status" value="1"/>
</dbReference>
<dbReference type="InterPro" id="IPR011009">
    <property type="entry name" value="Kinase-like_dom_sf"/>
</dbReference>
<dbReference type="PANTHER" id="PTHR11139">
    <property type="entry name" value="ATAXIA TELANGIECTASIA MUTATED ATM -RELATED"/>
    <property type="match status" value="1"/>
</dbReference>
<keyword evidence="7" id="KW-1185">Reference proteome</keyword>
<dbReference type="InterPro" id="IPR036940">
    <property type="entry name" value="PI3/4_kinase_cat_sf"/>
</dbReference>
<feature type="domain" description="PI3K/PI4K catalytic" evidence="3">
    <location>
        <begin position="700"/>
        <end position="1019"/>
    </location>
</feature>
<dbReference type="Proteomes" id="UP000410492">
    <property type="component" value="Unassembled WGS sequence"/>
</dbReference>
<name>A0A653CIR6_CALMS</name>
<evidence type="ECO:0000256" key="2">
    <source>
        <dbReference type="SAM" id="MobiDB-lite"/>
    </source>
</evidence>
<keyword evidence="1" id="KW-0802">TPR repeat</keyword>
<dbReference type="Pfam" id="PF02260">
    <property type="entry name" value="FATC"/>
    <property type="match status" value="1"/>
</dbReference>
<evidence type="ECO:0000259" key="3">
    <source>
        <dbReference type="PROSITE" id="PS50290"/>
    </source>
</evidence>
<dbReference type="InterPro" id="IPR003152">
    <property type="entry name" value="FATC_dom"/>
</dbReference>
<dbReference type="SUPFAM" id="SSF48452">
    <property type="entry name" value="TPR-like"/>
    <property type="match status" value="1"/>
</dbReference>
<dbReference type="SMART" id="SM00146">
    <property type="entry name" value="PI3Kc"/>
    <property type="match status" value="1"/>
</dbReference>
<evidence type="ECO:0000313" key="7">
    <source>
        <dbReference type="Proteomes" id="UP000410492"/>
    </source>
</evidence>
<evidence type="ECO:0000256" key="1">
    <source>
        <dbReference type="PROSITE-ProRule" id="PRU00339"/>
    </source>
</evidence>
<dbReference type="PROSITE" id="PS51190">
    <property type="entry name" value="FATC"/>
    <property type="match status" value="1"/>
</dbReference>
<dbReference type="Pfam" id="PF00454">
    <property type="entry name" value="PI3_PI4_kinase"/>
    <property type="match status" value="1"/>
</dbReference>
<sequence length="1055" mass="120506">MGDPNGIRQKRREQTLLAVGKRLADPKLGRDEGSPDHRRIQLPKEMAWKITMYGGYLLICQPDENKLLKFVERYVESASNMSLTEWRRLPHIVSHIHLPYLQAAQQIMELQEAYQIHKGLKQGYQNSLHDMKAIVKTWRNRLPVIADDLSHWNDIFTWRQHHYQVIVNHYESNRDSTTTNSMLGVHASAQSIIHFGKIARKHKLTSVCLDTLNKIYSISSVPIVDCFQKVRQQVKCYLQMASMNDENGLSEGLEVLSNTKMQYFQKEMTAEFYALKGMMYHLSNKSDEANKAFSAAVQMHDTSIKAWALYGDYLEQVFTRDPRQINLGVNAMACFLHACRHQNEAKARKYIAKVLWLLNYDDENSSLMEALDKYSVGVPPILWLPWTPQLVNCLVQYEGNVILNLLYQVGRMFPQAVYFPIRILYLTLRTATARKTNSAQLLLQSQQSSQDSAGSTGAEGQGGEQQEGGGQTGVGGAGASTSATVEASSIKATPTMVRCSKIMKMQRDIHTTVLSSLEGIADQMEWFKENWYEEVLRQLRQGLTKCYAIAFENREAVNEAKITPHILNFVKKLMSTFGIGVENISSSVNVTFNSAASESLARRAEATYQDPVFKAMKQEFTKDFDFSQSNSMRLHTLIFKLKKWIKILDNRSKMLLQSFLIEEKCRFLSNFTLKTAEVELPGEFLLPKHNHYFVRITSFMPRVDVVQKHNAAARRLYIRGHNGKIYPYLVVNDSGLADARREERVLQLLRMMNLYLGKQKETARRFLQFTVPRVVAVSQQIRLVEDNPASVSLLDIFKKGCAKLGIEHDDPIQYYYERLATVQSRGIKASHQVYRDILKGIQQNMVPRTLIKQWALQTFPSATDYWHFRKMFTLQLALACFSEYVFHLTRLNPDMMYLHQDSGLMNISYFKFDVDDSTGELDTTRPVPFRLTPNIIEFLSTIGVSGPLTASMIAVARCLVYPNFKVLSILKPILRDEMMLSRAKKPEDIAGTNQEKVSDAEQIINMVNKAVTSISNRLNSLAHFEGTDSKVAKLVAAANNHDNLCQMDPAWHPWL</sequence>
<dbReference type="InterPro" id="IPR050517">
    <property type="entry name" value="DDR_Repair_Kinase"/>
</dbReference>
<dbReference type="PROSITE" id="PS50005">
    <property type="entry name" value="TPR"/>
    <property type="match status" value="1"/>
</dbReference>
<gene>
    <name evidence="6" type="ORF">CALMAC_LOCUS9426</name>
</gene>
<accession>A0A653CIR6</accession>
<organism evidence="6 7">
    <name type="scientific">Callosobruchus maculatus</name>
    <name type="common">Southern cowpea weevil</name>
    <name type="synonym">Pulse bruchid</name>
    <dbReference type="NCBI Taxonomy" id="64391"/>
    <lineage>
        <taxon>Eukaryota</taxon>
        <taxon>Metazoa</taxon>
        <taxon>Ecdysozoa</taxon>
        <taxon>Arthropoda</taxon>
        <taxon>Hexapoda</taxon>
        <taxon>Insecta</taxon>
        <taxon>Pterygota</taxon>
        <taxon>Neoptera</taxon>
        <taxon>Endopterygota</taxon>
        <taxon>Coleoptera</taxon>
        <taxon>Polyphaga</taxon>
        <taxon>Cucujiformia</taxon>
        <taxon>Chrysomeloidea</taxon>
        <taxon>Chrysomelidae</taxon>
        <taxon>Bruchinae</taxon>
        <taxon>Bruchini</taxon>
        <taxon>Callosobruchus</taxon>
    </lineage>
</organism>
<feature type="domain" description="FAT" evidence="4">
    <location>
        <begin position="52"/>
        <end position="427"/>
    </location>
</feature>
<dbReference type="GO" id="GO:0006281">
    <property type="term" value="P:DNA repair"/>
    <property type="evidence" value="ECO:0007669"/>
    <property type="project" value="TreeGrafter"/>
</dbReference>
<protein>
    <recommendedName>
        <fullName evidence="8">Non-specific serine/threonine protein kinase</fullName>
    </recommendedName>
</protein>
<dbReference type="OrthoDB" id="5570127at2759"/>
<dbReference type="Gene3D" id="1.10.1070.11">
    <property type="entry name" value="Phosphatidylinositol 3-/4-kinase, catalytic domain"/>
    <property type="match status" value="1"/>
</dbReference>
<dbReference type="SUPFAM" id="SSF56112">
    <property type="entry name" value="Protein kinase-like (PK-like)"/>
    <property type="match status" value="1"/>
</dbReference>
<feature type="compositionally biased region" description="Gly residues" evidence="2">
    <location>
        <begin position="457"/>
        <end position="478"/>
    </location>
</feature>
<feature type="repeat" description="TPR" evidence="1">
    <location>
        <begin position="270"/>
        <end position="303"/>
    </location>
</feature>
<dbReference type="EMBL" id="CAACVG010007953">
    <property type="protein sequence ID" value="VEN47747.1"/>
    <property type="molecule type" value="Genomic_DNA"/>
</dbReference>
<dbReference type="GO" id="GO:0005634">
    <property type="term" value="C:nucleus"/>
    <property type="evidence" value="ECO:0007669"/>
    <property type="project" value="TreeGrafter"/>
</dbReference>
<evidence type="ECO:0000259" key="5">
    <source>
        <dbReference type="PROSITE" id="PS51190"/>
    </source>
</evidence>
<evidence type="ECO:0000313" key="6">
    <source>
        <dbReference type="EMBL" id="VEN47747.1"/>
    </source>
</evidence>
<evidence type="ECO:0008006" key="8">
    <source>
        <dbReference type="Google" id="ProtNLM"/>
    </source>
</evidence>
<dbReference type="InterPro" id="IPR003151">
    <property type="entry name" value="PIK-rel_kinase_FAT"/>
</dbReference>
<dbReference type="InterPro" id="IPR000403">
    <property type="entry name" value="PI3/4_kinase_cat_dom"/>
</dbReference>
<dbReference type="PANTHER" id="PTHR11139:SF1">
    <property type="entry name" value="TRANSFORMATION_TRANSCRIPTION DOMAIN-ASSOCIATED PROTEIN"/>
    <property type="match status" value="1"/>
</dbReference>
<dbReference type="GO" id="GO:0006355">
    <property type="term" value="P:regulation of DNA-templated transcription"/>
    <property type="evidence" value="ECO:0007669"/>
    <property type="project" value="TreeGrafter"/>
</dbReference>